<protein>
    <submittedName>
        <fullName evidence="1">Uncharacterized protein</fullName>
    </submittedName>
</protein>
<proteinExistence type="predicted"/>
<comment type="caution">
    <text evidence="1">The sequence shown here is derived from an EMBL/GenBank/DDBJ whole genome shotgun (WGS) entry which is preliminary data.</text>
</comment>
<evidence type="ECO:0000313" key="1">
    <source>
        <dbReference type="EMBL" id="EDM81327.1"/>
    </source>
</evidence>
<reference evidence="1 2" key="1">
    <citation type="submission" date="2007-06" db="EMBL/GenBank/DDBJ databases">
        <authorList>
            <person name="Shimkets L."/>
            <person name="Ferriera S."/>
            <person name="Johnson J."/>
            <person name="Kravitz S."/>
            <person name="Beeson K."/>
            <person name="Sutton G."/>
            <person name="Rogers Y.-H."/>
            <person name="Friedman R."/>
            <person name="Frazier M."/>
            <person name="Venter J.C."/>
        </authorList>
    </citation>
    <scope>NUCLEOTIDE SEQUENCE [LARGE SCALE GENOMIC DNA]</scope>
    <source>
        <strain evidence="1 2">SIR-1</strain>
    </source>
</reference>
<dbReference type="Proteomes" id="UP000005801">
    <property type="component" value="Unassembled WGS sequence"/>
</dbReference>
<name>A6FYQ5_9BACT</name>
<sequence>MELAYEVERIHDEVGDLFFAPIVGVDCPPPDPATREALLQGHDVVFECIDTMRFVILGNSISRRLMRSVMTAMTLATGLRGQGFIIEKSIPAMAGVAASVLDINADDLVDKLIAAGMVSPKEAGRR</sequence>
<dbReference type="AlphaFoldDB" id="A6FYQ5"/>
<organism evidence="1 2">
    <name type="scientific">Plesiocystis pacifica SIR-1</name>
    <dbReference type="NCBI Taxonomy" id="391625"/>
    <lineage>
        <taxon>Bacteria</taxon>
        <taxon>Pseudomonadati</taxon>
        <taxon>Myxococcota</taxon>
        <taxon>Polyangia</taxon>
        <taxon>Nannocystales</taxon>
        <taxon>Nannocystaceae</taxon>
        <taxon>Plesiocystis</taxon>
    </lineage>
</organism>
<evidence type="ECO:0000313" key="2">
    <source>
        <dbReference type="Proteomes" id="UP000005801"/>
    </source>
</evidence>
<keyword evidence="2" id="KW-1185">Reference proteome</keyword>
<dbReference type="OrthoDB" id="9877071at2"/>
<dbReference type="EMBL" id="ABCS01000004">
    <property type="protein sequence ID" value="EDM81327.1"/>
    <property type="molecule type" value="Genomic_DNA"/>
</dbReference>
<gene>
    <name evidence="1" type="ORF">PPSIR1_40625</name>
</gene>
<accession>A6FYQ5</accession>
<dbReference type="RefSeq" id="WP_006969604.1">
    <property type="nucleotide sequence ID" value="NZ_ABCS01000004.1"/>
</dbReference>